<dbReference type="Proteomes" id="UP000807716">
    <property type="component" value="Unassembled WGS sequence"/>
</dbReference>
<evidence type="ECO:0000313" key="2">
    <source>
        <dbReference type="Proteomes" id="UP000807716"/>
    </source>
</evidence>
<dbReference type="AlphaFoldDB" id="A0A9P6PR95"/>
<comment type="caution">
    <text evidence="1">The sequence shown here is derived from an EMBL/GenBank/DDBJ whole genome shotgun (WGS) entry which is preliminary data.</text>
</comment>
<keyword evidence="2" id="KW-1185">Reference proteome</keyword>
<evidence type="ECO:0000313" key="1">
    <source>
        <dbReference type="EMBL" id="KAG0251022.1"/>
    </source>
</evidence>
<dbReference type="OrthoDB" id="10539616at2759"/>
<sequence length="112" mass="12752">WDKLEESEKTEKLRKCVNPQGLPECVGYKSEEGMNACPCKITNKVSLVYPAEWYKLEASELCEVDRRCRQSPQCCIDLCGTNGAGYICHSENDCNKIDETGKWLECKTGRYC</sequence>
<dbReference type="EMBL" id="JAAAJB010000798">
    <property type="protein sequence ID" value="KAG0251022.1"/>
    <property type="molecule type" value="Genomic_DNA"/>
</dbReference>
<gene>
    <name evidence="1" type="ORF">DFQ27_009039</name>
</gene>
<organism evidence="1 2">
    <name type="scientific">Actinomortierella ambigua</name>
    <dbReference type="NCBI Taxonomy" id="1343610"/>
    <lineage>
        <taxon>Eukaryota</taxon>
        <taxon>Fungi</taxon>
        <taxon>Fungi incertae sedis</taxon>
        <taxon>Mucoromycota</taxon>
        <taxon>Mortierellomycotina</taxon>
        <taxon>Mortierellomycetes</taxon>
        <taxon>Mortierellales</taxon>
        <taxon>Mortierellaceae</taxon>
        <taxon>Actinomortierella</taxon>
    </lineage>
</organism>
<feature type="non-terminal residue" evidence="1">
    <location>
        <position position="1"/>
    </location>
</feature>
<feature type="non-terminal residue" evidence="1">
    <location>
        <position position="112"/>
    </location>
</feature>
<proteinExistence type="predicted"/>
<reference evidence="1" key="1">
    <citation type="journal article" date="2020" name="Fungal Divers.">
        <title>Resolving the Mortierellaceae phylogeny through synthesis of multi-gene phylogenetics and phylogenomics.</title>
        <authorList>
            <person name="Vandepol N."/>
            <person name="Liber J."/>
            <person name="Desiro A."/>
            <person name="Na H."/>
            <person name="Kennedy M."/>
            <person name="Barry K."/>
            <person name="Grigoriev I.V."/>
            <person name="Miller A.N."/>
            <person name="O'Donnell K."/>
            <person name="Stajich J.E."/>
            <person name="Bonito G."/>
        </authorList>
    </citation>
    <scope>NUCLEOTIDE SEQUENCE</scope>
    <source>
        <strain evidence="1">BC1065</strain>
    </source>
</reference>
<name>A0A9P6PR95_9FUNG</name>
<protein>
    <submittedName>
        <fullName evidence="1">Uncharacterized protein</fullName>
    </submittedName>
</protein>
<accession>A0A9P6PR95</accession>